<dbReference type="InterPro" id="IPR052050">
    <property type="entry name" value="SecEffector_AnkRepeat"/>
</dbReference>
<dbReference type="Gene3D" id="1.25.40.20">
    <property type="entry name" value="Ankyrin repeat-containing domain"/>
    <property type="match status" value="1"/>
</dbReference>
<gene>
    <name evidence="2" type="ORF">HK105_200989</name>
    <name evidence="1" type="ORF">HK105_207808</name>
</gene>
<name>A0ABR4MZM4_9FUNG</name>
<comment type="caution">
    <text evidence="1">The sequence shown here is derived from an EMBL/GenBank/DDBJ whole genome shotgun (WGS) entry which is preliminary data.</text>
</comment>
<reference evidence="1 3" key="1">
    <citation type="submission" date="2023-09" db="EMBL/GenBank/DDBJ databases">
        <title>Pangenome analysis of Batrachochytrium dendrobatidis and related Chytrids.</title>
        <authorList>
            <person name="Yacoub M.N."/>
            <person name="Stajich J.E."/>
            <person name="James T.Y."/>
        </authorList>
    </citation>
    <scope>NUCLEOTIDE SEQUENCE [LARGE SCALE GENOMIC DNA]</scope>
    <source>
        <strain evidence="1 3">JEL0888</strain>
    </source>
</reference>
<protein>
    <recommendedName>
        <fullName evidence="4">Ankyrin repeat domain-containing protein</fullName>
    </recommendedName>
</protein>
<evidence type="ECO:0008006" key="4">
    <source>
        <dbReference type="Google" id="ProtNLM"/>
    </source>
</evidence>
<evidence type="ECO:0000313" key="1">
    <source>
        <dbReference type="EMBL" id="KAL2912700.1"/>
    </source>
</evidence>
<accession>A0ABR4MZM4</accession>
<proteinExistence type="predicted"/>
<sequence length="472" mass="49617">MGGASSRPDDGELAPGRSHWDRLPQELRDMVVDATRLFPRLVHGDLAAAELRFLTEPQLEELWTDVCRHGWLGDLAALPAPPRGSQCFGAVRSRAMLAHLKAAGVADAAALRLVAVRNGWTDQLDFGRPLELAAAAAYEGSVALLADLVEARGAVRPSVALAELAAWGGHLAAVAWLHERMAGVRWTPAVTEYAAGSGSLALVQWLEAHRPECVSATAVVAAARNGHQPVVEWLDARGGGDGAAREAVRMALQHGHAGVLAALHARHPGVLPALAPRDVEAAGSAAALRVVHQHAGIADPRALLDALVRRGRADAVAWACGALGLRPDQPMLLAACDGDHGALAAWLVAQPRIRIDAAAVGRAIARSAVAVLHVFVAHGPAARAAVAAQLGEAMNMDLVQWLHARHPAVFTQAALDGAMRLGNAAVVAYLLDHVDGVGWDTARARKHAKGESKEHLVALLEAYSARRYSTVC</sequence>
<dbReference type="Proteomes" id="UP001527925">
    <property type="component" value="Unassembled WGS sequence"/>
</dbReference>
<dbReference type="EMBL" id="JADGIZ020000003">
    <property type="protein sequence ID" value="KAL2919346.1"/>
    <property type="molecule type" value="Genomic_DNA"/>
</dbReference>
<organism evidence="1 3">
    <name type="scientific">Polyrhizophydium stewartii</name>
    <dbReference type="NCBI Taxonomy" id="2732419"/>
    <lineage>
        <taxon>Eukaryota</taxon>
        <taxon>Fungi</taxon>
        <taxon>Fungi incertae sedis</taxon>
        <taxon>Chytridiomycota</taxon>
        <taxon>Chytridiomycota incertae sedis</taxon>
        <taxon>Chytridiomycetes</taxon>
        <taxon>Rhizophydiales</taxon>
        <taxon>Rhizophydiales incertae sedis</taxon>
        <taxon>Polyrhizophydium</taxon>
    </lineage>
</organism>
<keyword evidence="3" id="KW-1185">Reference proteome</keyword>
<dbReference type="EMBL" id="JADGIZ020000059">
    <property type="protein sequence ID" value="KAL2912700.1"/>
    <property type="molecule type" value="Genomic_DNA"/>
</dbReference>
<dbReference type="InterPro" id="IPR036770">
    <property type="entry name" value="Ankyrin_rpt-contain_sf"/>
</dbReference>
<dbReference type="PANTHER" id="PTHR46586:SF3">
    <property type="entry name" value="ANKYRIN REPEAT-CONTAINING PROTEIN"/>
    <property type="match status" value="1"/>
</dbReference>
<dbReference type="PANTHER" id="PTHR46586">
    <property type="entry name" value="ANKYRIN REPEAT-CONTAINING PROTEIN"/>
    <property type="match status" value="1"/>
</dbReference>
<evidence type="ECO:0000313" key="3">
    <source>
        <dbReference type="Proteomes" id="UP001527925"/>
    </source>
</evidence>
<evidence type="ECO:0000313" key="2">
    <source>
        <dbReference type="EMBL" id="KAL2919346.1"/>
    </source>
</evidence>